<protein>
    <submittedName>
        <fullName evidence="2">Uncharacterized protein</fullName>
    </submittedName>
</protein>
<accession>A0A852SYH0</accession>
<keyword evidence="3" id="KW-1185">Reference proteome</keyword>
<proteinExistence type="predicted"/>
<dbReference type="Proteomes" id="UP000589620">
    <property type="component" value="Unassembled WGS sequence"/>
</dbReference>
<gene>
    <name evidence="2" type="ORF">BJ963_001242</name>
</gene>
<dbReference type="EMBL" id="JACCBJ010000001">
    <property type="protein sequence ID" value="NYD73723.1"/>
    <property type="molecule type" value="Genomic_DNA"/>
</dbReference>
<evidence type="ECO:0000313" key="2">
    <source>
        <dbReference type="EMBL" id="NYD73723.1"/>
    </source>
</evidence>
<name>A0A852SYH0_9MICO</name>
<sequence length="204" mass="21377">MKLVTSAVICLIALSLAGCTASATSAPSQSATHQATHSPVASATPAVADGLPTSCKAFYSVLTTFMSPDGSLVLNPAWKSGPGVVRAEVGGYGSYDPTLAPLLAHNPGVICDWAPSAGPSDTFLTTQFRHVDDTTAQTAIAHLEQLNWGCSPVYDGMWCLTDDSHTGRSIGESQYFGHGDWIASDWNNAGPETYTPRLLQSLFG</sequence>
<feature type="chain" id="PRO_5039696554" evidence="1">
    <location>
        <begin position="26"/>
        <end position="204"/>
    </location>
</feature>
<comment type="caution">
    <text evidence="2">The sequence shown here is derived from an EMBL/GenBank/DDBJ whole genome shotgun (WGS) entry which is preliminary data.</text>
</comment>
<dbReference type="RefSeq" id="WP_089910351.1">
    <property type="nucleotide sequence ID" value="NZ_BAAAPX010000001.1"/>
</dbReference>
<feature type="signal peptide" evidence="1">
    <location>
        <begin position="1"/>
        <end position="25"/>
    </location>
</feature>
<dbReference type="PROSITE" id="PS51257">
    <property type="entry name" value="PROKAR_LIPOPROTEIN"/>
    <property type="match status" value="1"/>
</dbReference>
<keyword evidence="1" id="KW-0732">Signal</keyword>
<organism evidence="2 3">
    <name type="scientific">Leifsonia soli</name>
    <dbReference type="NCBI Taxonomy" id="582665"/>
    <lineage>
        <taxon>Bacteria</taxon>
        <taxon>Bacillati</taxon>
        <taxon>Actinomycetota</taxon>
        <taxon>Actinomycetes</taxon>
        <taxon>Micrococcales</taxon>
        <taxon>Microbacteriaceae</taxon>
        <taxon>Leifsonia</taxon>
    </lineage>
</organism>
<evidence type="ECO:0000313" key="3">
    <source>
        <dbReference type="Proteomes" id="UP000589620"/>
    </source>
</evidence>
<reference evidence="2 3" key="1">
    <citation type="submission" date="2020-07" db="EMBL/GenBank/DDBJ databases">
        <title>Sequencing the genomes of 1000 actinobacteria strains.</title>
        <authorList>
            <person name="Klenk H.-P."/>
        </authorList>
    </citation>
    <scope>NUCLEOTIDE SEQUENCE [LARGE SCALE GENOMIC DNA]</scope>
    <source>
        <strain evidence="2 3">DSM 23871</strain>
    </source>
</reference>
<evidence type="ECO:0000256" key="1">
    <source>
        <dbReference type="SAM" id="SignalP"/>
    </source>
</evidence>
<dbReference type="AlphaFoldDB" id="A0A852SYH0"/>